<sequence length="157" mass="16941">MNVVAARDAGCGGRWWRSVRDPAPPIKGIRMDQGRMHAELRSNRVYLPLIGVHGVATRRAGLAWGADVRGEEIQPRAFALDRRQGSGAWRHAVMGGRWRRGRGRAGWVAPSFAHLWVARRARASWSTGGTGRAGQVGDADRAGEAGRDVRAGSGRGG</sequence>
<gene>
    <name evidence="2" type="ORF">Pa4123_83830</name>
</gene>
<reference evidence="2" key="1">
    <citation type="submission" date="2022-12" db="EMBL/GenBank/DDBJ databases">
        <title>New Phytohabitans aurantiacus sp. RD004123 nov., an actinomycete isolated from soil.</title>
        <authorList>
            <person name="Triningsih D.W."/>
            <person name="Harunari E."/>
            <person name="Igarashi Y."/>
        </authorList>
    </citation>
    <scope>NUCLEOTIDE SEQUENCE</scope>
    <source>
        <strain evidence="2">RD004123</strain>
    </source>
</reference>
<dbReference type="EMBL" id="BSDI01000076">
    <property type="protein sequence ID" value="GLI03105.1"/>
    <property type="molecule type" value="Genomic_DNA"/>
</dbReference>
<protein>
    <submittedName>
        <fullName evidence="2">Uncharacterized protein</fullName>
    </submittedName>
</protein>
<evidence type="ECO:0000256" key="1">
    <source>
        <dbReference type="SAM" id="MobiDB-lite"/>
    </source>
</evidence>
<dbReference type="Proteomes" id="UP001144280">
    <property type="component" value="Unassembled WGS sequence"/>
</dbReference>
<organism evidence="2 3">
    <name type="scientific">Phytohabitans aurantiacus</name>
    <dbReference type="NCBI Taxonomy" id="3016789"/>
    <lineage>
        <taxon>Bacteria</taxon>
        <taxon>Bacillati</taxon>
        <taxon>Actinomycetota</taxon>
        <taxon>Actinomycetes</taxon>
        <taxon>Micromonosporales</taxon>
        <taxon>Micromonosporaceae</taxon>
    </lineage>
</organism>
<proteinExistence type="predicted"/>
<comment type="caution">
    <text evidence="2">The sequence shown here is derived from an EMBL/GenBank/DDBJ whole genome shotgun (WGS) entry which is preliminary data.</text>
</comment>
<feature type="region of interest" description="Disordered" evidence="1">
    <location>
        <begin position="126"/>
        <end position="157"/>
    </location>
</feature>
<accession>A0ABQ5R8X0</accession>
<keyword evidence="3" id="KW-1185">Reference proteome</keyword>
<name>A0ABQ5R8X0_9ACTN</name>
<evidence type="ECO:0000313" key="3">
    <source>
        <dbReference type="Proteomes" id="UP001144280"/>
    </source>
</evidence>
<evidence type="ECO:0000313" key="2">
    <source>
        <dbReference type="EMBL" id="GLI03105.1"/>
    </source>
</evidence>
<feature type="compositionally biased region" description="Basic and acidic residues" evidence="1">
    <location>
        <begin position="138"/>
        <end position="150"/>
    </location>
</feature>